<organism evidence="1 2">
    <name type="scientific">Lichtheimia corymbifera JMRC:FSU:9682</name>
    <dbReference type="NCBI Taxonomy" id="1263082"/>
    <lineage>
        <taxon>Eukaryota</taxon>
        <taxon>Fungi</taxon>
        <taxon>Fungi incertae sedis</taxon>
        <taxon>Mucoromycota</taxon>
        <taxon>Mucoromycotina</taxon>
        <taxon>Mucoromycetes</taxon>
        <taxon>Mucorales</taxon>
        <taxon>Lichtheimiaceae</taxon>
        <taxon>Lichtheimia</taxon>
    </lineage>
</organism>
<protein>
    <submittedName>
        <fullName evidence="1">Uncharacterized protein</fullName>
    </submittedName>
</protein>
<dbReference type="VEuPathDB" id="FungiDB:LCOR_08285.1"/>
<gene>
    <name evidence="1" type="ORF">LCOR_08285.1</name>
</gene>
<reference evidence="1" key="1">
    <citation type="submission" date="2013-08" db="EMBL/GenBank/DDBJ databases">
        <title>Gene expansion shapes genome architecture in the human pathogen Lichtheimia corymbifera: an evolutionary genomics analysis in the ancient terrestrial Mucorales (Mucoromycotina).</title>
        <authorList>
            <person name="Schwartze V.U."/>
            <person name="Winter S."/>
            <person name="Shelest E."/>
            <person name="Marcet-Houben M."/>
            <person name="Horn F."/>
            <person name="Wehner S."/>
            <person name="Hoffmann K."/>
            <person name="Riege K."/>
            <person name="Sammeth M."/>
            <person name="Nowrousian M."/>
            <person name="Valiante V."/>
            <person name="Linde J."/>
            <person name="Jacobsen I.D."/>
            <person name="Marz M."/>
            <person name="Brakhage A.A."/>
            <person name="Gabaldon T."/>
            <person name="Bocker S."/>
            <person name="Voigt K."/>
        </authorList>
    </citation>
    <scope>NUCLEOTIDE SEQUENCE [LARGE SCALE GENOMIC DNA]</scope>
    <source>
        <strain evidence="1">FSU 9682</strain>
    </source>
</reference>
<sequence>MISICNPAVPPFDTTAFLPIPLTHSWQPIKGIRARWRSHGDIVLLVRCYAAPHLVQQQDSIAEALIHMVFCFASVILHSGFQFAATQQQRSLCIWNRFLVRSCNFGHHLSLGSTPSLSI</sequence>
<name>A0A068S7T0_9FUNG</name>
<dbReference type="AlphaFoldDB" id="A0A068S7T0"/>
<accession>A0A068S7T0</accession>
<evidence type="ECO:0000313" key="2">
    <source>
        <dbReference type="Proteomes" id="UP000027586"/>
    </source>
</evidence>
<evidence type="ECO:0000313" key="1">
    <source>
        <dbReference type="EMBL" id="CDH57331.1"/>
    </source>
</evidence>
<dbReference type="Proteomes" id="UP000027586">
    <property type="component" value="Unassembled WGS sequence"/>
</dbReference>
<proteinExistence type="predicted"/>
<dbReference type="EMBL" id="CBTN010000045">
    <property type="protein sequence ID" value="CDH57331.1"/>
    <property type="molecule type" value="Genomic_DNA"/>
</dbReference>
<keyword evidence="2" id="KW-1185">Reference proteome</keyword>
<comment type="caution">
    <text evidence="1">The sequence shown here is derived from an EMBL/GenBank/DDBJ whole genome shotgun (WGS) entry which is preliminary data.</text>
</comment>